<feature type="compositionally biased region" description="Basic and acidic residues" evidence="1">
    <location>
        <begin position="1"/>
        <end position="12"/>
    </location>
</feature>
<proteinExistence type="predicted"/>
<feature type="region of interest" description="Disordered" evidence="1">
    <location>
        <begin position="1"/>
        <end position="25"/>
    </location>
</feature>
<accession>A0A542DFM1</accession>
<dbReference type="EMBL" id="VFML01000001">
    <property type="protein sequence ID" value="TQJ01870.1"/>
    <property type="molecule type" value="Genomic_DNA"/>
</dbReference>
<dbReference type="AlphaFoldDB" id="A0A542DFM1"/>
<evidence type="ECO:0000313" key="2">
    <source>
        <dbReference type="EMBL" id="TQJ01870.1"/>
    </source>
</evidence>
<dbReference type="OrthoDB" id="3693848at2"/>
<dbReference type="Proteomes" id="UP000320876">
    <property type="component" value="Unassembled WGS sequence"/>
</dbReference>
<evidence type="ECO:0000313" key="3">
    <source>
        <dbReference type="Proteomes" id="UP000320876"/>
    </source>
</evidence>
<sequence>MTADAQPDRPRAEGPAVVIEGPDGGPTILVLDPGGAAKHAELPATWRELAERRQVAWCRLPADGSLTDAEELLSDAGQLGSPVDMVTSGPATGTVLDLAGRHPGNVRALLLVDPPVESSADAEARALAVRFQELDRAGVAVETVARSPGGPRDRVEPPLPLGHPDVADAVDRVVAALDWRP</sequence>
<name>A0A542DFM1_AMYCI</name>
<keyword evidence="3" id="KW-1185">Reference proteome</keyword>
<gene>
    <name evidence="2" type="ORF">FB471_1586</name>
</gene>
<evidence type="ECO:0000256" key="1">
    <source>
        <dbReference type="SAM" id="MobiDB-lite"/>
    </source>
</evidence>
<organism evidence="2 3">
    <name type="scientific">Amycolatopsis cihanbeyliensis</name>
    <dbReference type="NCBI Taxonomy" id="1128664"/>
    <lineage>
        <taxon>Bacteria</taxon>
        <taxon>Bacillati</taxon>
        <taxon>Actinomycetota</taxon>
        <taxon>Actinomycetes</taxon>
        <taxon>Pseudonocardiales</taxon>
        <taxon>Pseudonocardiaceae</taxon>
        <taxon>Amycolatopsis</taxon>
    </lineage>
</organism>
<reference evidence="2 3" key="1">
    <citation type="submission" date="2019-06" db="EMBL/GenBank/DDBJ databases">
        <title>Sequencing the genomes of 1000 actinobacteria strains.</title>
        <authorList>
            <person name="Klenk H.-P."/>
        </authorList>
    </citation>
    <scope>NUCLEOTIDE SEQUENCE [LARGE SCALE GENOMIC DNA]</scope>
    <source>
        <strain evidence="2 3">DSM 45679</strain>
    </source>
</reference>
<comment type="caution">
    <text evidence="2">The sequence shown here is derived from an EMBL/GenBank/DDBJ whole genome shotgun (WGS) entry which is preliminary data.</text>
</comment>
<evidence type="ECO:0008006" key="4">
    <source>
        <dbReference type="Google" id="ProtNLM"/>
    </source>
</evidence>
<protein>
    <recommendedName>
        <fullName evidence="4">Alpha/beta hydrolase family protein</fullName>
    </recommendedName>
</protein>
<dbReference type="RefSeq" id="WP_141996672.1">
    <property type="nucleotide sequence ID" value="NZ_VFML01000001.1"/>
</dbReference>